<keyword evidence="6" id="KW-0547">Nucleotide-binding</keyword>
<dbReference type="PANTHER" id="PTHR43071:SF1">
    <property type="entry name" value="2-AMINO-4-HYDROXY-6-HYDROXYMETHYLDIHYDROPTERIDINE PYROPHOSPHOKINASE"/>
    <property type="match status" value="1"/>
</dbReference>
<dbReference type="UniPathway" id="UPA00077">
    <property type="reaction ID" value="UER00155"/>
</dbReference>
<evidence type="ECO:0000256" key="6">
    <source>
        <dbReference type="ARBA" id="ARBA00022741"/>
    </source>
</evidence>
<comment type="similarity">
    <text evidence="2">Belongs to the HPPK family.</text>
</comment>
<reference evidence="14 15" key="1">
    <citation type="submission" date="2016-09" db="EMBL/GenBank/DDBJ databases">
        <title>Acidihalobacter prosperus V6 (DSM14174).</title>
        <authorList>
            <person name="Khaleque H.N."/>
            <person name="Ramsay J.P."/>
            <person name="Murphy R.J.T."/>
            <person name="Kaksonen A.H."/>
            <person name="Boxall N.J."/>
            <person name="Watkin E.L.J."/>
        </authorList>
    </citation>
    <scope>NUCLEOTIDE SEQUENCE [LARGE SCALE GENOMIC DNA]</scope>
    <source>
        <strain evidence="14 15">V6</strain>
    </source>
</reference>
<dbReference type="Gene3D" id="3.30.70.560">
    <property type="entry name" value="7,8-Dihydro-6-hydroxymethylpterin-pyrophosphokinase HPPK"/>
    <property type="match status" value="1"/>
</dbReference>
<evidence type="ECO:0000256" key="2">
    <source>
        <dbReference type="ARBA" id="ARBA00005810"/>
    </source>
</evidence>
<dbReference type="GO" id="GO:0003848">
    <property type="term" value="F:2-amino-4-hydroxy-6-hydroxymethyldihydropteridine diphosphokinase activity"/>
    <property type="evidence" value="ECO:0007669"/>
    <property type="project" value="UniProtKB-EC"/>
</dbReference>
<dbReference type="AlphaFoldDB" id="A0A1D8K5A4"/>
<dbReference type="InterPro" id="IPR035907">
    <property type="entry name" value="Hppk_sf"/>
</dbReference>
<evidence type="ECO:0000256" key="9">
    <source>
        <dbReference type="ARBA" id="ARBA00022909"/>
    </source>
</evidence>
<evidence type="ECO:0000259" key="13">
    <source>
        <dbReference type="Pfam" id="PF01288"/>
    </source>
</evidence>
<dbReference type="InterPro" id="IPR000550">
    <property type="entry name" value="Hppk"/>
</dbReference>
<evidence type="ECO:0000256" key="10">
    <source>
        <dbReference type="ARBA" id="ARBA00029409"/>
    </source>
</evidence>
<dbReference type="GO" id="GO:0046654">
    <property type="term" value="P:tetrahydrofolate biosynthetic process"/>
    <property type="evidence" value="ECO:0007669"/>
    <property type="project" value="UniProtKB-UniPathway"/>
</dbReference>
<gene>
    <name evidence="14" type="ORF">BJI67_02795</name>
</gene>
<dbReference type="EC" id="2.7.6.3" evidence="3"/>
<dbReference type="Proteomes" id="UP000095342">
    <property type="component" value="Chromosome"/>
</dbReference>
<dbReference type="PANTHER" id="PTHR43071">
    <property type="entry name" value="2-AMINO-4-HYDROXY-6-HYDROXYMETHYLDIHYDROPTERIDINE PYROPHOSPHOKINASE"/>
    <property type="match status" value="1"/>
</dbReference>
<accession>A0A1D8K5A4</accession>
<dbReference type="SUPFAM" id="SSF55083">
    <property type="entry name" value="6-hydroxymethyl-7,8-dihydropterin pyrophosphokinase, HPPK"/>
    <property type="match status" value="1"/>
</dbReference>
<dbReference type="GO" id="GO:0046656">
    <property type="term" value="P:folic acid biosynthetic process"/>
    <property type="evidence" value="ECO:0007669"/>
    <property type="project" value="UniProtKB-KW"/>
</dbReference>
<protein>
    <recommendedName>
        <fullName evidence="4">2-amino-4-hydroxy-6-hydroxymethyldihydropteridine pyrophosphokinase</fullName>
        <ecNumber evidence="3">2.7.6.3</ecNumber>
    </recommendedName>
    <alternativeName>
        <fullName evidence="11">6-hydroxymethyl-7,8-dihydropterin pyrophosphokinase</fullName>
    </alternativeName>
    <alternativeName>
        <fullName evidence="12">7,8-dihydro-6-hydroxymethylpterin-pyrophosphokinase</fullName>
    </alternativeName>
</protein>
<comment type="function">
    <text evidence="10">Catalyzes the transfer of pyrophosphate from adenosine triphosphate (ATP) to 6-hydroxymethyl-7,8-dihydropterin, an enzymatic step in folate biosynthesis pathway.</text>
</comment>
<feature type="domain" description="7,8-dihydro-6-hydroxymethylpterin-pyrophosphokinase" evidence="13">
    <location>
        <begin position="8"/>
        <end position="103"/>
    </location>
</feature>
<keyword evidence="15" id="KW-1185">Reference proteome</keyword>
<dbReference type="GO" id="GO:0016301">
    <property type="term" value="F:kinase activity"/>
    <property type="evidence" value="ECO:0007669"/>
    <property type="project" value="UniProtKB-KW"/>
</dbReference>
<evidence type="ECO:0000256" key="5">
    <source>
        <dbReference type="ARBA" id="ARBA00022679"/>
    </source>
</evidence>
<organism evidence="14 15">
    <name type="scientific">Acidihalobacter aeolianus</name>
    <dbReference type="NCBI Taxonomy" id="2792603"/>
    <lineage>
        <taxon>Bacteria</taxon>
        <taxon>Pseudomonadati</taxon>
        <taxon>Pseudomonadota</taxon>
        <taxon>Gammaproteobacteria</taxon>
        <taxon>Chromatiales</taxon>
        <taxon>Ectothiorhodospiraceae</taxon>
        <taxon>Acidihalobacter</taxon>
    </lineage>
</organism>
<dbReference type="RefSeq" id="WP_070071731.1">
    <property type="nucleotide sequence ID" value="NZ_CP017448.1"/>
</dbReference>
<keyword evidence="8" id="KW-0067">ATP-binding</keyword>
<evidence type="ECO:0000256" key="11">
    <source>
        <dbReference type="ARBA" id="ARBA00029766"/>
    </source>
</evidence>
<keyword evidence="7 14" id="KW-0418">Kinase</keyword>
<evidence type="ECO:0000256" key="1">
    <source>
        <dbReference type="ARBA" id="ARBA00005051"/>
    </source>
</evidence>
<sequence>MSLAAGYIIGIGSNIEPERNVPRILHALLDAFGALRMSRVLRTRPVGMASQADFLNLAVFVETGMESAALKTLCNRIETGLGRDRSDPDSARKDRPADLDILFRLGGDAAAPPLERVDGVYLRPAVADVYALLGLADPDGGAPGMAVRLGEASAGEVPAAVHLDCRTGHVIVVEQRA</sequence>
<name>A0A1D8K5A4_9GAMM</name>
<evidence type="ECO:0000256" key="3">
    <source>
        <dbReference type="ARBA" id="ARBA00013253"/>
    </source>
</evidence>
<evidence type="ECO:0000256" key="8">
    <source>
        <dbReference type="ARBA" id="ARBA00022840"/>
    </source>
</evidence>
<proteinExistence type="inferred from homology"/>
<evidence type="ECO:0000313" key="14">
    <source>
        <dbReference type="EMBL" id="AOV16135.1"/>
    </source>
</evidence>
<dbReference type="EMBL" id="CP017448">
    <property type="protein sequence ID" value="AOV16135.1"/>
    <property type="molecule type" value="Genomic_DNA"/>
</dbReference>
<dbReference type="KEGG" id="aaeo:BJI67_02795"/>
<comment type="pathway">
    <text evidence="1">Cofactor biosynthesis; tetrahydrofolate biosynthesis; 2-amino-4-hydroxy-6-hydroxymethyl-7,8-dihydropteridine diphosphate from 7,8-dihydroneopterin triphosphate: step 4/4.</text>
</comment>
<evidence type="ECO:0000313" key="15">
    <source>
        <dbReference type="Proteomes" id="UP000095342"/>
    </source>
</evidence>
<keyword evidence="9" id="KW-0289">Folate biosynthesis</keyword>
<dbReference type="Pfam" id="PF01288">
    <property type="entry name" value="HPPK"/>
    <property type="match status" value="1"/>
</dbReference>
<evidence type="ECO:0000256" key="7">
    <source>
        <dbReference type="ARBA" id="ARBA00022777"/>
    </source>
</evidence>
<keyword evidence="5" id="KW-0808">Transferase</keyword>
<evidence type="ECO:0000256" key="4">
    <source>
        <dbReference type="ARBA" id="ARBA00016218"/>
    </source>
</evidence>
<dbReference type="NCBIfam" id="TIGR01498">
    <property type="entry name" value="folK"/>
    <property type="match status" value="1"/>
</dbReference>
<dbReference type="GO" id="GO:0005524">
    <property type="term" value="F:ATP binding"/>
    <property type="evidence" value="ECO:0007669"/>
    <property type="project" value="UniProtKB-KW"/>
</dbReference>
<evidence type="ECO:0000256" key="12">
    <source>
        <dbReference type="ARBA" id="ARBA00033413"/>
    </source>
</evidence>